<evidence type="ECO:0000313" key="4">
    <source>
        <dbReference type="Proteomes" id="UP001055868"/>
    </source>
</evidence>
<evidence type="ECO:0000256" key="1">
    <source>
        <dbReference type="SAM" id="MobiDB-lite"/>
    </source>
</evidence>
<proteinExistence type="predicted"/>
<name>A0ABY4N417_9MICO</name>
<dbReference type="SUPFAM" id="SSF53187">
    <property type="entry name" value="Zn-dependent exopeptidases"/>
    <property type="match status" value="1"/>
</dbReference>
<evidence type="ECO:0000259" key="2">
    <source>
        <dbReference type="Pfam" id="PF00246"/>
    </source>
</evidence>
<protein>
    <submittedName>
        <fullName evidence="3">Peptidase M14</fullName>
    </submittedName>
</protein>
<sequence>MSHPATDPHEGAPLRAPQILDLVRALPDHSGFPTVDELHESFEALARSTDRVRRRRIGTSRLGEPIHEFVVGDGPHQAVIAGGVHPNEPIGSWTALHLAEMMLEDDGPAEALATTWHIVPTIDPDGMRLNEGWFADPFDRSHYSRHFYRPAPDSQVEWTFPTDYRDAYFDTVLPETLALMRLIDDVRPDLLVTLHNGEMGGVYYYLSHDEPELIADLHAIPDALGLSLDTGEPESPHLRTLATAVFAMDHISTYYEYLESIGLDPAPQIRGSSSASWGARHDALCLVAELPYWTHPDAGDETPTSEPYRDLVLRTAETMGASGEALQQILDEAERHLSLETPYLEASRAFVPMLGAIAETDRRRAPLEPAERRATVAEQFACEDLVRCFRLRYGGMLLQAIEAETRAGIAPAPLRALRERMAALYEEWLADAATEATPIPMRTLVGVQLGAVLAGAAHVAATRPTRDAPSADLPVPGDGGAS</sequence>
<dbReference type="Proteomes" id="UP001055868">
    <property type="component" value="Chromosome"/>
</dbReference>
<dbReference type="Pfam" id="PF00246">
    <property type="entry name" value="Peptidase_M14"/>
    <property type="match status" value="1"/>
</dbReference>
<gene>
    <name evidence="3" type="ORF">M4486_16915</name>
</gene>
<accession>A0ABY4N417</accession>
<dbReference type="Gene3D" id="3.40.630.10">
    <property type="entry name" value="Zn peptidases"/>
    <property type="match status" value="1"/>
</dbReference>
<evidence type="ECO:0000313" key="3">
    <source>
        <dbReference type="EMBL" id="UQN29293.1"/>
    </source>
</evidence>
<feature type="region of interest" description="Disordered" evidence="1">
    <location>
        <begin position="461"/>
        <end position="482"/>
    </location>
</feature>
<dbReference type="EMBL" id="CP097218">
    <property type="protein sequence ID" value="UQN29293.1"/>
    <property type="molecule type" value="Genomic_DNA"/>
</dbReference>
<dbReference type="InterPro" id="IPR000834">
    <property type="entry name" value="Peptidase_M14"/>
</dbReference>
<feature type="domain" description="Peptidase M14" evidence="2">
    <location>
        <begin position="43"/>
        <end position="205"/>
    </location>
</feature>
<keyword evidence="4" id="KW-1185">Reference proteome</keyword>
<dbReference type="RefSeq" id="WP_249478495.1">
    <property type="nucleotide sequence ID" value="NZ_CP097218.1"/>
</dbReference>
<reference evidence="3" key="1">
    <citation type="submission" date="2022-05" db="EMBL/GenBank/DDBJ databases">
        <title>Genomic analysis of Brachybacterium sp. CBA3104.</title>
        <authorList>
            <person name="Roh S.W."/>
            <person name="Kim Y.B."/>
            <person name="Kim Y."/>
        </authorList>
    </citation>
    <scope>NUCLEOTIDE SEQUENCE</scope>
    <source>
        <strain evidence="3">CBA3104</strain>
    </source>
</reference>
<organism evidence="3 4">
    <name type="scientific">Brachybacterium kimchii</name>
    <dbReference type="NCBI Taxonomy" id="2942909"/>
    <lineage>
        <taxon>Bacteria</taxon>
        <taxon>Bacillati</taxon>
        <taxon>Actinomycetota</taxon>
        <taxon>Actinomycetes</taxon>
        <taxon>Micrococcales</taxon>
        <taxon>Dermabacteraceae</taxon>
        <taxon>Brachybacterium</taxon>
    </lineage>
</organism>